<dbReference type="InterPro" id="IPR016181">
    <property type="entry name" value="Acyl_CoA_acyltransferase"/>
</dbReference>
<dbReference type="InterPro" id="IPR051531">
    <property type="entry name" value="N-acetyltransferase"/>
</dbReference>
<keyword evidence="3" id="KW-1185">Reference proteome</keyword>
<evidence type="ECO:0000313" key="3">
    <source>
        <dbReference type="Proteomes" id="UP000258927"/>
    </source>
</evidence>
<dbReference type="PANTHER" id="PTHR43792:SF1">
    <property type="entry name" value="N-ACETYLTRANSFERASE DOMAIN-CONTAINING PROTEIN"/>
    <property type="match status" value="1"/>
</dbReference>
<sequence length="187" mass="22129">MKIFDLPIETERLILRRVRHDDFEPLFPIHSDSDVCRYLPYEPRDEAGMREALEKRVALDRLEPGGDPLFLAVELKETGEVIGEVLLFYLNEEARQGEVGYVFSPDFQGKGYAMEATRAFMDACFKEFNLHRICARCSAANTPSWRLMEKLKMRREADFREHELFKGEWDHMYIYAILEDEWRAHFN</sequence>
<dbReference type="RefSeq" id="WP_117395498.1">
    <property type="nucleotide sequence ID" value="NZ_CP021330.1"/>
</dbReference>
<dbReference type="STRING" id="1122213.GCA_000423365_01212"/>
<dbReference type="GO" id="GO:0016747">
    <property type="term" value="F:acyltransferase activity, transferring groups other than amino-acyl groups"/>
    <property type="evidence" value="ECO:0007669"/>
    <property type="project" value="InterPro"/>
</dbReference>
<dbReference type="SUPFAM" id="SSF55729">
    <property type="entry name" value="Acyl-CoA N-acyltransferases (Nat)"/>
    <property type="match status" value="1"/>
</dbReference>
<dbReference type="Gene3D" id="3.40.630.30">
    <property type="match status" value="1"/>
</dbReference>
<feature type="domain" description="N-acetyltransferase" evidence="1">
    <location>
        <begin position="13"/>
        <end position="180"/>
    </location>
</feature>
<dbReference type="PANTHER" id="PTHR43792">
    <property type="entry name" value="GNAT FAMILY, PUTATIVE (AFU_ORTHOLOGUE AFUA_3G00765)-RELATED-RELATED"/>
    <property type="match status" value="1"/>
</dbReference>
<proteinExistence type="predicted"/>
<dbReference type="KEGG" id="mmyr:MXMO3_01578"/>
<dbReference type="InterPro" id="IPR000182">
    <property type="entry name" value="GNAT_dom"/>
</dbReference>
<dbReference type="EMBL" id="CP021330">
    <property type="protein sequence ID" value="AVX04108.1"/>
    <property type="molecule type" value="Genomic_DNA"/>
</dbReference>
<name>A0A2R4MDJ4_9HYPH</name>
<dbReference type="AlphaFoldDB" id="A0A2R4MDJ4"/>
<dbReference type="CDD" id="cd04301">
    <property type="entry name" value="NAT_SF"/>
    <property type="match status" value="1"/>
</dbReference>
<accession>A0A2R4MDJ4</accession>
<organism evidence="2 3">
    <name type="scientific">Maritalea myrionectae</name>
    <dbReference type="NCBI Taxonomy" id="454601"/>
    <lineage>
        <taxon>Bacteria</taxon>
        <taxon>Pseudomonadati</taxon>
        <taxon>Pseudomonadota</taxon>
        <taxon>Alphaproteobacteria</taxon>
        <taxon>Hyphomicrobiales</taxon>
        <taxon>Devosiaceae</taxon>
        <taxon>Maritalea</taxon>
    </lineage>
</organism>
<evidence type="ECO:0000259" key="1">
    <source>
        <dbReference type="PROSITE" id="PS51186"/>
    </source>
</evidence>
<keyword evidence="2" id="KW-0808">Transferase</keyword>
<dbReference type="PROSITE" id="PS51186">
    <property type="entry name" value="GNAT"/>
    <property type="match status" value="1"/>
</dbReference>
<protein>
    <submittedName>
        <fullName evidence="2">Ribosomal-protein-alanine N-acetyltransferase</fullName>
    </submittedName>
</protein>
<dbReference type="Pfam" id="PF13302">
    <property type="entry name" value="Acetyltransf_3"/>
    <property type="match status" value="1"/>
</dbReference>
<evidence type="ECO:0000313" key="2">
    <source>
        <dbReference type="EMBL" id="AVX04108.1"/>
    </source>
</evidence>
<gene>
    <name evidence="2" type="ORF">MXMO3_01578</name>
</gene>
<reference evidence="2 3" key="1">
    <citation type="submission" date="2017-05" db="EMBL/GenBank/DDBJ databases">
        <title>Genome Analysis of Maritalea myrionectae HL2708#5.</title>
        <authorList>
            <consortium name="Cotde Inc.-PKNU"/>
            <person name="Jang D."/>
            <person name="Oh H.-M."/>
        </authorList>
    </citation>
    <scope>NUCLEOTIDE SEQUENCE [LARGE SCALE GENOMIC DNA]</scope>
    <source>
        <strain evidence="2 3">HL2708#5</strain>
    </source>
</reference>
<dbReference type="Proteomes" id="UP000258927">
    <property type="component" value="Chromosome"/>
</dbReference>